<dbReference type="EMBL" id="JAHHGZ010000001">
    <property type="protein sequence ID" value="MBW4665912.1"/>
    <property type="molecule type" value="Genomic_DNA"/>
</dbReference>
<dbReference type="GO" id="GO:0009279">
    <property type="term" value="C:cell outer membrane"/>
    <property type="evidence" value="ECO:0007669"/>
    <property type="project" value="TreeGrafter"/>
</dbReference>
<keyword evidence="1" id="KW-0677">Repeat</keyword>
<accession>A0A951QH15</accession>
<dbReference type="AlphaFoldDB" id="A0A951QH15"/>
<evidence type="ECO:0000259" key="6">
    <source>
        <dbReference type="PROSITE" id="PS50011"/>
    </source>
</evidence>
<feature type="repeat" description="TPR" evidence="3">
    <location>
        <begin position="341"/>
        <end position="374"/>
    </location>
</feature>
<dbReference type="GO" id="GO:0046813">
    <property type="term" value="P:receptor-mediated virion attachment to host cell"/>
    <property type="evidence" value="ECO:0007669"/>
    <property type="project" value="TreeGrafter"/>
</dbReference>
<dbReference type="Pfam" id="PF13414">
    <property type="entry name" value="TPR_11"/>
    <property type="match status" value="3"/>
</dbReference>
<dbReference type="Pfam" id="PF13181">
    <property type="entry name" value="TPR_8"/>
    <property type="match status" value="1"/>
</dbReference>
<feature type="repeat" description="TPR" evidence="3">
    <location>
        <begin position="510"/>
        <end position="543"/>
    </location>
</feature>
<protein>
    <submittedName>
        <fullName evidence="7">Tetratricopeptide repeat protein</fullName>
    </submittedName>
</protein>
<evidence type="ECO:0000313" key="7">
    <source>
        <dbReference type="EMBL" id="MBW4665912.1"/>
    </source>
</evidence>
<dbReference type="Pfam" id="PF13432">
    <property type="entry name" value="TPR_16"/>
    <property type="match status" value="1"/>
</dbReference>
<dbReference type="InterPro" id="IPR011009">
    <property type="entry name" value="Kinase-like_dom_sf"/>
</dbReference>
<gene>
    <name evidence="7" type="ORF">KME60_00350</name>
</gene>
<dbReference type="InterPro" id="IPR019734">
    <property type="entry name" value="TPR_rpt"/>
</dbReference>
<dbReference type="InterPro" id="IPR011990">
    <property type="entry name" value="TPR-like_helical_dom_sf"/>
</dbReference>
<feature type="repeat" description="TPR" evidence="3">
    <location>
        <begin position="578"/>
        <end position="611"/>
    </location>
</feature>
<proteinExistence type="predicted"/>
<reference evidence="7" key="2">
    <citation type="journal article" date="2022" name="Microbiol. Resour. Announc.">
        <title>Metagenome Sequencing to Explore Phylogenomics of Terrestrial Cyanobacteria.</title>
        <authorList>
            <person name="Ward R.D."/>
            <person name="Stajich J.E."/>
            <person name="Johansen J.R."/>
            <person name="Huntemann M."/>
            <person name="Clum A."/>
            <person name="Foster B."/>
            <person name="Foster B."/>
            <person name="Roux S."/>
            <person name="Palaniappan K."/>
            <person name="Varghese N."/>
            <person name="Mukherjee S."/>
            <person name="Reddy T.B.K."/>
            <person name="Daum C."/>
            <person name="Copeland A."/>
            <person name="Chen I.A."/>
            <person name="Ivanova N.N."/>
            <person name="Kyrpides N.C."/>
            <person name="Shapiro N."/>
            <person name="Eloe-Fadrosh E.A."/>
            <person name="Pietrasiak N."/>
        </authorList>
    </citation>
    <scope>NUCLEOTIDE SEQUENCE</scope>
    <source>
        <strain evidence="7">GSE-NOS-MK-12-04C</strain>
    </source>
</reference>
<dbReference type="CDD" id="cd14014">
    <property type="entry name" value="STKc_PknB_like"/>
    <property type="match status" value="1"/>
</dbReference>
<evidence type="ECO:0000313" key="8">
    <source>
        <dbReference type="Proteomes" id="UP000729701"/>
    </source>
</evidence>
<evidence type="ECO:0000256" key="5">
    <source>
        <dbReference type="SAM" id="Phobius"/>
    </source>
</evidence>
<keyword evidence="5" id="KW-1133">Transmembrane helix</keyword>
<dbReference type="Gene3D" id="3.30.200.20">
    <property type="entry name" value="Phosphorylase Kinase, domain 1"/>
    <property type="match status" value="1"/>
</dbReference>
<dbReference type="InterPro" id="IPR000719">
    <property type="entry name" value="Prot_kinase_dom"/>
</dbReference>
<feature type="repeat" description="TPR" evidence="3">
    <location>
        <begin position="375"/>
        <end position="408"/>
    </location>
</feature>
<organism evidence="7 8">
    <name type="scientific">Cyanomargarita calcarea GSE-NOS-MK-12-04C</name>
    <dbReference type="NCBI Taxonomy" id="2839659"/>
    <lineage>
        <taxon>Bacteria</taxon>
        <taxon>Bacillati</taxon>
        <taxon>Cyanobacteriota</taxon>
        <taxon>Cyanophyceae</taxon>
        <taxon>Nostocales</taxon>
        <taxon>Cyanomargaritaceae</taxon>
        <taxon>Cyanomargarita</taxon>
    </lineage>
</organism>
<dbReference type="PANTHER" id="PTHR44858">
    <property type="entry name" value="TETRATRICOPEPTIDE REPEAT PROTEIN 6"/>
    <property type="match status" value="1"/>
</dbReference>
<dbReference type="PROSITE" id="PS50011">
    <property type="entry name" value="PROTEIN_KINASE_DOM"/>
    <property type="match status" value="1"/>
</dbReference>
<feature type="transmembrane region" description="Helical" evidence="5">
    <location>
        <begin position="279"/>
        <end position="299"/>
    </location>
</feature>
<dbReference type="PROSITE" id="PS50005">
    <property type="entry name" value="TPR"/>
    <property type="match status" value="9"/>
</dbReference>
<dbReference type="GO" id="GO:0005524">
    <property type="term" value="F:ATP binding"/>
    <property type="evidence" value="ECO:0007669"/>
    <property type="project" value="InterPro"/>
</dbReference>
<evidence type="ECO:0000256" key="2">
    <source>
        <dbReference type="ARBA" id="ARBA00022803"/>
    </source>
</evidence>
<reference evidence="7" key="1">
    <citation type="submission" date="2021-05" db="EMBL/GenBank/DDBJ databases">
        <authorList>
            <person name="Pietrasiak N."/>
            <person name="Ward R."/>
            <person name="Stajich J.E."/>
            <person name="Kurbessoian T."/>
        </authorList>
    </citation>
    <scope>NUCLEOTIDE SEQUENCE</scope>
    <source>
        <strain evidence="7">GSE-NOS-MK-12-04C</strain>
    </source>
</reference>
<feature type="domain" description="Protein kinase" evidence="6">
    <location>
        <begin position="10"/>
        <end position="262"/>
    </location>
</feature>
<keyword evidence="2 3" id="KW-0802">TPR repeat</keyword>
<name>A0A951QH15_9CYAN</name>
<dbReference type="SUPFAM" id="SSF56112">
    <property type="entry name" value="Protein kinase-like (PK-like)"/>
    <property type="match status" value="1"/>
</dbReference>
<dbReference type="SMART" id="SM00028">
    <property type="entry name" value="TPR"/>
    <property type="match status" value="10"/>
</dbReference>
<feature type="repeat" description="TPR" evidence="3">
    <location>
        <begin position="476"/>
        <end position="509"/>
    </location>
</feature>
<sequence>MIEQVLDARYRIVQVLNADLVEENYLAEDTSNSNFLQYLIKKLRHPSDNFHSHSKTRQLFASEAKSLENLACKHDQIQKLFSYFEENKEFYLVQELVTGNSLSKEIFEGTLKEYQVINILSEVLEILVFVHNQGVIHQQIRPGNIIRRESSGKLVLVDFGAIKKVALNIIETSEYTPIEQLHGNPQSNSDIYALGIIAIVALTGSSVLQSHKNFLTGEILWRKRAPKVSENLAKIINKMVRLDYRKRYQSATEVLRDLNNLTKNQPRNLQLQRQANLKLVLIAGIASFMVVGLLSWFLLPSKDSNYEQVLYQQGVINYEQGNFQGAINNFNKAIQTNPKYALAYNRRGNAYYRLENFQKSQEDASEAIRLNPQDPSAYYDRGFTLYKLGNYNGAIADYNQAIKLNPQYANAYYGRGLARIQIKERQGAMADFTKAIALKGDYGDAYLERGILRRKMGIKLEALKDLEEAVAISPDPRAYYERALGHYTLNEKKSALKDYNKAIELDGKYLKAYLGRGDVYSDLGYRDKAIADYNQALAMNPKSADVYTYRGIFLLKVGDTQAAIEDYNQAIVLDPKQATAYNYRGNAYLELGNLKEAVNDYSKAIEINPDYALAYYNRGLIRTDLGKVPDAIDDFQKASALFQEKGEQSSFNDAQARLKSLTPKSSDS</sequence>
<dbReference type="GO" id="GO:0004672">
    <property type="term" value="F:protein kinase activity"/>
    <property type="evidence" value="ECO:0007669"/>
    <property type="project" value="InterPro"/>
</dbReference>
<dbReference type="SMART" id="SM00220">
    <property type="entry name" value="S_TKc"/>
    <property type="match status" value="1"/>
</dbReference>
<feature type="repeat" description="TPR" evidence="3">
    <location>
        <begin position="544"/>
        <end position="577"/>
    </location>
</feature>
<keyword evidence="5" id="KW-0812">Transmembrane</keyword>
<evidence type="ECO:0000256" key="1">
    <source>
        <dbReference type="ARBA" id="ARBA00022737"/>
    </source>
</evidence>
<dbReference type="Gene3D" id="1.25.40.10">
    <property type="entry name" value="Tetratricopeptide repeat domain"/>
    <property type="match status" value="4"/>
</dbReference>
<feature type="repeat" description="TPR" evidence="3">
    <location>
        <begin position="307"/>
        <end position="340"/>
    </location>
</feature>
<feature type="repeat" description="TPR" evidence="3">
    <location>
        <begin position="409"/>
        <end position="442"/>
    </location>
</feature>
<evidence type="ECO:0000256" key="4">
    <source>
        <dbReference type="SAM" id="MobiDB-lite"/>
    </source>
</evidence>
<dbReference type="InterPro" id="IPR050498">
    <property type="entry name" value="Ycf3"/>
</dbReference>
<feature type="repeat" description="TPR" evidence="3">
    <location>
        <begin position="612"/>
        <end position="645"/>
    </location>
</feature>
<dbReference type="Gene3D" id="1.10.510.10">
    <property type="entry name" value="Transferase(Phosphotransferase) domain 1"/>
    <property type="match status" value="1"/>
</dbReference>
<dbReference type="Proteomes" id="UP000729701">
    <property type="component" value="Unassembled WGS sequence"/>
</dbReference>
<dbReference type="Pfam" id="PF12862">
    <property type="entry name" value="ANAPC5"/>
    <property type="match status" value="1"/>
</dbReference>
<dbReference type="InterPro" id="IPR026000">
    <property type="entry name" value="Apc5_dom"/>
</dbReference>
<evidence type="ECO:0000256" key="3">
    <source>
        <dbReference type="PROSITE-ProRule" id="PRU00339"/>
    </source>
</evidence>
<feature type="region of interest" description="Disordered" evidence="4">
    <location>
        <begin position="646"/>
        <end position="668"/>
    </location>
</feature>
<comment type="caution">
    <text evidence="7">The sequence shown here is derived from an EMBL/GenBank/DDBJ whole genome shotgun (WGS) entry which is preliminary data.</text>
</comment>
<keyword evidence="5" id="KW-0472">Membrane</keyword>
<dbReference type="Pfam" id="PF00069">
    <property type="entry name" value="Pkinase"/>
    <property type="match status" value="1"/>
</dbReference>
<dbReference type="PANTHER" id="PTHR44858:SF1">
    <property type="entry name" value="UDP-N-ACETYLGLUCOSAMINE--PEPTIDE N-ACETYLGLUCOSAMINYLTRANSFERASE SPINDLY-RELATED"/>
    <property type="match status" value="1"/>
</dbReference>
<dbReference type="PROSITE" id="PS50293">
    <property type="entry name" value="TPR_REGION"/>
    <property type="match status" value="4"/>
</dbReference>
<dbReference type="SUPFAM" id="SSF48452">
    <property type="entry name" value="TPR-like"/>
    <property type="match status" value="1"/>
</dbReference>